<dbReference type="PANTHER" id="PTHR10165:SF35">
    <property type="entry name" value="RE23632P"/>
    <property type="match status" value="1"/>
</dbReference>
<dbReference type="Gene3D" id="1.20.144.10">
    <property type="entry name" value="Phosphatidic acid phosphatase type 2/haloperoxidase"/>
    <property type="match status" value="1"/>
</dbReference>
<keyword evidence="5 6" id="KW-0472">Membrane</keyword>
<keyword evidence="3 6" id="KW-0812">Transmembrane</keyword>
<evidence type="ECO:0000259" key="7">
    <source>
        <dbReference type="SMART" id="SM00014"/>
    </source>
</evidence>
<dbReference type="FunFam" id="1.20.144.10:FF:000032">
    <property type="entry name" value="PAP2 superfamily protein"/>
    <property type="match status" value="1"/>
</dbReference>
<dbReference type="GO" id="GO:0006644">
    <property type="term" value="P:phospholipid metabolic process"/>
    <property type="evidence" value="ECO:0000318"/>
    <property type="project" value="GO_Central"/>
</dbReference>
<proteinExistence type="inferred from homology"/>
<dbReference type="eggNOG" id="KOG3030">
    <property type="taxonomic scope" value="Eukaryota"/>
</dbReference>
<dbReference type="GO" id="GO:0046839">
    <property type="term" value="P:phospholipid dephosphorylation"/>
    <property type="evidence" value="ECO:0000318"/>
    <property type="project" value="GO_Central"/>
</dbReference>
<dbReference type="STRING" id="5722.A2FWS2"/>
<dbReference type="RefSeq" id="XP_001303565.1">
    <property type="nucleotide sequence ID" value="XM_001303564.1"/>
</dbReference>
<dbReference type="FunCoup" id="A2FWS2">
    <property type="interactions" value="69"/>
</dbReference>
<feature type="transmembrane region" description="Helical" evidence="6">
    <location>
        <begin position="92"/>
        <end position="112"/>
    </location>
</feature>
<evidence type="ECO:0000313" key="9">
    <source>
        <dbReference type="Proteomes" id="UP000001542"/>
    </source>
</evidence>
<accession>A2FWS2</accession>
<keyword evidence="4 6" id="KW-1133">Transmembrane helix</keyword>
<keyword evidence="9" id="KW-1185">Reference proteome</keyword>
<dbReference type="AlphaFoldDB" id="A2FWS2"/>
<feature type="domain" description="Phosphatidic acid phosphatase type 2/haloperoxidase" evidence="7">
    <location>
        <begin position="93"/>
        <end position="231"/>
    </location>
</feature>
<dbReference type="OMA" id="HTIDITM"/>
<dbReference type="SMART" id="SM00014">
    <property type="entry name" value="acidPPc"/>
    <property type="match status" value="1"/>
</dbReference>
<evidence type="ECO:0000256" key="5">
    <source>
        <dbReference type="ARBA" id="ARBA00023136"/>
    </source>
</evidence>
<evidence type="ECO:0000256" key="6">
    <source>
        <dbReference type="SAM" id="Phobius"/>
    </source>
</evidence>
<organism evidence="8 9">
    <name type="scientific">Trichomonas vaginalis (strain ATCC PRA-98 / G3)</name>
    <dbReference type="NCBI Taxonomy" id="412133"/>
    <lineage>
        <taxon>Eukaryota</taxon>
        <taxon>Metamonada</taxon>
        <taxon>Parabasalia</taxon>
        <taxon>Trichomonadida</taxon>
        <taxon>Trichomonadidae</taxon>
        <taxon>Trichomonas</taxon>
    </lineage>
</organism>
<evidence type="ECO:0000256" key="1">
    <source>
        <dbReference type="ARBA" id="ARBA00004141"/>
    </source>
</evidence>
<gene>
    <name evidence="8" type="ORF">TVAG_041100</name>
</gene>
<dbReference type="InterPro" id="IPR000326">
    <property type="entry name" value="PAP2/HPO"/>
</dbReference>
<evidence type="ECO:0000256" key="4">
    <source>
        <dbReference type="ARBA" id="ARBA00022989"/>
    </source>
</evidence>
<dbReference type="VEuPathDB" id="TrichDB:TVAGG3_0892860"/>
<dbReference type="PANTHER" id="PTHR10165">
    <property type="entry name" value="LIPID PHOSPHATE PHOSPHATASE"/>
    <property type="match status" value="1"/>
</dbReference>
<dbReference type="GO" id="GO:0008195">
    <property type="term" value="F:phosphatidate phosphatase activity"/>
    <property type="evidence" value="ECO:0000318"/>
    <property type="project" value="GO_Central"/>
</dbReference>
<name>A2FWS2_TRIV3</name>
<comment type="subcellular location">
    <subcellularLocation>
        <location evidence="1">Membrane</location>
        <topology evidence="1">Multi-pass membrane protein</topology>
    </subcellularLocation>
</comment>
<evidence type="ECO:0000256" key="2">
    <source>
        <dbReference type="ARBA" id="ARBA00008816"/>
    </source>
</evidence>
<dbReference type="GO" id="GO:0016020">
    <property type="term" value="C:membrane"/>
    <property type="evidence" value="ECO:0000318"/>
    <property type="project" value="GO_Central"/>
</dbReference>
<feature type="transmembrane region" description="Helical" evidence="6">
    <location>
        <begin position="58"/>
        <end position="80"/>
    </location>
</feature>
<dbReference type="Proteomes" id="UP000001542">
    <property type="component" value="Unassembled WGS sequence"/>
</dbReference>
<dbReference type="KEGG" id="tva:4748322"/>
<dbReference type="EMBL" id="DS114092">
    <property type="protein sequence ID" value="EAX90635.1"/>
    <property type="molecule type" value="Genomic_DNA"/>
</dbReference>
<protein>
    <submittedName>
        <fullName evidence="8">PAP2 superfamily protein</fullName>
    </submittedName>
</protein>
<dbReference type="SUPFAM" id="SSF48317">
    <property type="entry name" value="Acid phosphatase/Vanadium-dependent haloperoxidase"/>
    <property type="match status" value="1"/>
</dbReference>
<comment type="similarity">
    <text evidence="2">Belongs to the PA-phosphatase related phosphoesterase family.</text>
</comment>
<reference evidence="8" key="2">
    <citation type="journal article" date="2007" name="Science">
        <title>Draft genome sequence of the sexually transmitted pathogen Trichomonas vaginalis.</title>
        <authorList>
            <person name="Carlton J.M."/>
            <person name="Hirt R.P."/>
            <person name="Silva J.C."/>
            <person name="Delcher A.L."/>
            <person name="Schatz M."/>
            <person name="Zhao Q."/>
            <person name="Wortman J.R."/>
            <person name="Bidwell S.L."/>
            <person name="Alsmark U.C.M."/>
            <person name="Besteiro S."/>
            <person name="Sicheritz-Ponten T."/>
            <person name="Noel C.J."/>
            <person name="Dacks J.B."/>
            <person name="Foster P.G."/>
            <person name="Simillion C."/>
            <person name="Van de Peer Y."/>
            <person name="Miranda-Saavedra D."/>
            <person name="Barton G.J."/>
            <person name="Westrop G.D."/>
            <person name="Mueller S."/>
            <person name="Dessi D."/>
            <person name="Fiori P.L."/>
            <person name="Ren Q."/>
            <person name="Paulsen I."/>
            <person name="Zhang H."/>
            <person name="Bastida-Corcuera F.D."/>
            <person name="Simoes-Barbosa A."/>
            <person name="Brown M.T."/>
            <person name="Hayes R.D."/>
            <person name="Mukherjee M."/>
            <person name="Okumura C.Y."/>
            <person name="Schneider R."/>
            <person name="Smith A.J."/>
            <person name="Vanacova S."/>
            <person name="Villalvazo M."/>
            <person name="Haas B.J."/>
            <person name="Pertea M."/>
            <person name="Feldblyum T.V."/>
            <person name="Utterback T.R."/>
            <person name="Shu C.L."/>
            <person name="Osoegawa K."/>
            <person name="de Jong P.J."/>
            <person name="Hrdy I."/>
            <person name="Horvathova L."/>
            <person name="Zubacova Z."/>
            <person name="Dolezal P."/>
            <person name="Malik S.B."/>
            <person name="Logsdon J.M. Jr."/>
            <person name="Henze K."/>
            <person name="Gupta A."/>
            <person name="Wang C.C."/>
            <person name="Dunne R.L."/>
            <person name="Upcroft J.A."/>
            <person name="Upcroft P."/>
            <person name="White O."/>
            <person name="Salzberg S.L."/>
            <person name="Tang P."/>
            <person name="Chiu C.-H."/>
            <person name="Lee Y.-S."/>
            <person name="Embley T.M."/>
            <person name="Coombs G.H."/>
            <person name="Mottram J.C."/>
            <person name="Tachezy J."/>
            <person name="Fraser-Liggett C.M."/>
            <person name="Johnson P.J."/>
        </authorList>
    </citation>
    <scope>NUCLEOTIDE SEQUENCE [LARGE SCALE GENOMIC DNA]</scope>
    <source>
        <strain evidence="8">G3</strain>
    </source>
</reference>
<feature type="transmembrane region" description="Helical" evidence="6">
    <location>
        <begin position="181"/>
        <end position="201"/>
    </location>
</feature>
<dbReference type="VEuPathDB" id="TrichDB:TVAG_041100"/>
<dbReference type="InParanoid" id="A2FWS2"/>
<dbReference type="InterPro" id="IPR036938">
    <property type="entry name" value="PAP2/HPO_sf"/>
</dbReference>
<reference evidence="8" key="1">
    <citation type="submission" date="2006-10" db="EMBL/GenBank/DDBJ databases">
        <authorList>
            <person name="Amadeo P."/>
            <person name="Zhao Q."/>
            <person name="Wortman J."/>
            <person name="Fraser-Liggett C."/>
            <person name="Carlton J."/>
        </authorList>
    </citation>
    <scope>NUCLEOTIDE SEQUENCE</scope>
    <source>
        <strain evidence="8">G3</strain>
    </source>
</reference>
<dbReference type="InterPro" id="IPR043216">
    <property type="entry name" value="PAP-like"/>
</dbReference>
<dbReference type="SMR" id="A2FWS2"/>
<sequence length="260" mass="29193">MQSQYPQHWYYKYDIPHLILGVVSLVIFAGLEFAKPNPLYFPPNDSNSLFPHPGKSTIPTWLAIVLVAVIGIVTILVLFAISYKFPKICRKFNVYSALWNCAAVVGVSSILVDVLKNYVGRPRPDMIALCGENFTGAYSTCKSGVSKSAFNDNYRSWPSGHSSSAMSGFIYLALLIQKSLIFSRTIGTFIAALYILFALYIGATRIRDFKHHTDDVLAGFFIGYIISRLIWDQCLDYIYETNDKEHDIKLDNEDKSTSGV</sequence>
<dbReference type="Pfam" id="PF01569">
    <property type="entry name" value="PAP2"/>
    <property type="match status" value="1"/>
</dbReference>
<dbReference type="OrthoDB" id="10030083at2759"/>
<evidence type="ECO:0000313" key="8">
    <source>
        <dbReference type="EMBL" id="EAX90635.1"/>
    </source>
</evidence>
<evidence type="ECO:0000256" key="3">
    <source>
        <dbReference type="ARBA" id="ARBA00022692"/>
    </source>
</evidence>